<keyword evidence="8" id="KW-0325">Glycoprotein</keyword>
<dbReference type="Gene3D" id="2.10.90.10">
    <property type="entry name" value="Cystine-knot cytokines"/>
    <property type="match status" value="1"/>
</dbReference>
<dbReference type="InterPro" id="IPR029034">
    <property type="entry name" value="Cystine-knot_cytokine"/>
</dbReference>
<accession>A0A7R9NZL2</accession>
<dbReference type="PROSITE" id="PS51362">
    <property type="entry name" value="TGF_BETA_2"/>
    <property type="match status" value="1"/>
</dbReference>
<evidence type="ECO:0000256" key="5">
    <source>
        <dbReference type="ARBA" id="ARBA00022729"/>
    </source>
</evidence>
<dbReference type="Pfam" id="PF00688">
    <property type="entry name" value="TGFb_propeptide"/>
    <property type="match status" value="1"/>
</dbReference>
<comment type="subcellular location">
    <subcellularLocation>
        <location evidence="1">Secreted</location>
    </subcellularLocation>
</comment>
<dbReference type="PANTHER" id="PTHR11848:SF310">
    <property type="entry name" value="PROTEIN 60A-RELATED"/>
    <property type="match status" value="1"/>
</dbReference>
<evidence type="ECO:0000313" key="12">
    <source>
        <dbReference type="EMBL" id="CAD7461938.1"/>
    </source>
</evidence>
<dbReference type="GO" id="GO:0005125">
    <property type="term" value="F:cytokine activity"/>
    <property type="evidence" value="ECO:0007669"/>
    <property type="project" value="UniProtKB-KW"/>
</dbReference>
<proteinExistence type="inferred from homology"/>
<keyword evidence="7" id="KW-1015">Disulfide bond</keyword>
<reference evidence="12" key="1">
    <citation type="submission" date="2020-11" db="EMBL/GenBank/DDBJ databases">
        <authorList>
            <person name="Tran Van P."/>
        </authorList>
    </citation>
    <scope>NUCLEOTIDE SEQUENCE</scope>
</reference>
<gene>
    <name evidence="12" type="ORF">TTEB3V08_LOCUS9841</name>
</gene>
<keyword evidence="5" id="KW-0732">Signal</keyword>
<dbReference type="GO" id="GO:0005615">
    <property type="term" value="C:extracellular space"/>
    <property type="evidence" value="ECO:0007669"/>
    <property type="project" value="UniProtKB-KW"/>
</dbReference>
<keyword evidence="3" id="KW-0202">Cytokine</keyword>
<dbReference type="SMART" id="SM00204">
    <property type="entry name" value="TGFB"/>
    <property type="match status" value="1"/>
</dbReference>
<evidence type="ECO:0000256" key="9">
    <source>
        <dbReference type="RuleBase" id="RU000354"/>
    </source>
</evidence>
<dbReference type="InterPro" id="IPR001839">
    <property type="entry name" value="TGF-b_C"/>
</dbReference>
<evidence type="ECO:0000256" key="3">
    <source>
        <dbReference type="ARBA" id="ARBA00022514"/>
    </source>
</evidence>
<name>A0A7R9NZL2_9NEOP</name>
<protein>
    <recommendedName>
        <fullName evidence="11">TGF-beta family profile domain-containing protein</fullName>
    </recommendedName>
</protein>
<feature type="domain" description="TGF-beta family profile" evidence="11">
    <location>
        <begin position="266"/>
        <end position="403"/>
    </location>
</feature>
<dbReference type="CDD" id="cd13761">
    <property type="entry name" value="TGF_beta_BMP5_like"/>
    <property type="match status" value="1"/>
</dbReference>
<evidence type="ECO:0000256" key="8">
    <source>
        <dbReference type="ARBA" id="ARBA00023180"/>
    </source>
</evidence>
<evidence type="ECO:0000259" key="11">
    <source>
        <dbReference type="PROSITE" id="PS51362"/>
    </source>
</evidence>
<dbReference type="FunFam" id="2.10.90.10:FF:000003">
    <property type="entry name" value="Bone morphogenetic protein 5"/>
    <property type="match status" value="1"/>
</dbReference>
<dbReference type="GO" id="GO:0008083">
    <property type="term" value="F:growth factor activity"/>
    <property type="evidence" value="ECO:0007669"/>
    <property type="project" value="UniProtKB-KW"/>
</dbReference>
<organism evidence="12">
    <name type="scientific">Timema tahoe</name>
    <dbReference type="NCBI Taxonomy" id="61484"/>
    <lineage>
        <taxon>Eukaryota</taxon>
        <taxon>Metazoa</taxon>
        <taxon>Ecdysozoa</taxon>
        <taxon>Arthropoda</taxon>
        <taxon>Hexapoda</taxon>
        <taxon>Insecta</taxon>
        <taxon>Pterygota</taxon>
        <taxon>Neoptera</taxon>
        <taxon>Polyneoptera</taxon>
        <taxon>Phasmatodea</taxon>
        <taxon>Timematodea</taxon>
        <taxon>Timematoidea</taxon>
        <taxon>Timematidae</taxon>
        <taxon>Timema</taxon>
    </lineage>
</organism>
<dbReference type="InterPro" id="IPR015615">
    <property type="entry name" value="TGF-beta-rel"/>
</dbReference>
<evidence type="ECO:0000256" key="7">
    <source>
        <dbReference type="ARBA" id="ARBA00023157"/>
    </source>
</evidence>
<comment type="similarity">
    <text evidence="2 9">Belongs to the TGF-beta family.</text>
</comment>
<evidence type="ECO:0000256" key="2">
    <source>
        <dbReference type="ARBA" id="ARBA00006656"/>
    </source>
</evidence>
<evidence type="ECO:0000256" key="4">
    <source>
        <dbReference type="ARBA" id="ARBA00022525"/>
    </source>
</evidence>
<keyword evidence="6 9" id="KW-0339">Growth factor</keyword>
<dbReference type="Pfam" id="PF00019">
    <property type="entry name" value="TGF_beta"/>
    <property type="match status" value="1"/>
</dbReference>
<dbReference type="PROSITE" id="PS00250">
    <property type="entry name" value="TGF_BETA_1"/>
    <property type="match status" value="1"/>
</dbReference>
<feature type="compositionally biased region" description="Basic and acidic residues" evidence="10">
    <location>
        <begin position="265"/>
        <end position="281"/>
    </location>
</feature>
<dbReference type="InterPro" id="IPR017948">
    <property type="entry name" value="TGFb_CS"/>
</dbReference>
<feature type="region of interest" description="Disordered" evidence="10">
    <location>
        <begin position="265"/>
        <end position="287"/>
    </location>
</feature>
<dbReference type="InterPro" id="IPR001111">
    <property type="entry name" value="TGF-b_propeptide"/>
</dbReference>
<dbReference type="GO" id="GO:0032502">
    <property type="term" value="P:developmental process"/>
    <property type="evidence" value="ECO:0007669"/>
    <property type="project" value="UniProtKB-ARBA"/>
</dbReference>
<dbReference type="SUPFAM" id="SSF57501">
    <property type="entry name" value="Cystine-knot cytokines"/>
    <property type="match status" value="1"/>
</dbReference>
<dbReference type="AlphaFoldDB" id="A0A7R9NZL2"/>
<dbReference type="EMBL" id="OE005399">
    <property type="protein sequence ID" value="CAD7461938.1"/>
    <property type="molecule type" value="Genomic_DNA"/>
</dbReference>
<evidence type="ECO:0000256" key="6">
    <source>
        <dbReference type="ARBA" id="ARBA00023030"/>
    </source>
</evidence>
<dbReference type="Gene3D" id="2.60.120.970">
    <property type="match status" value="1"/>
</dbReference>
<evidence type="ECO:0000256" key="1">
    <source>
        <dbReference type="ARBA" id="ARBA00004613"/>
    </source>
</evidence>
<evidence type="ECO:0000256" key="10">
    <source>
        <dbReference type="SAM" id="MobiDB-lite"/>
    </source>
</evidence>
<dbReference type="PANTHER" id="PTHR11848">
    <property type="entry name" value="TGF-BETA FAMILY"/>
    <property type="match status" value="1"/>
</dbReference>
<sequence>MDEVLRLGASQHSTAVRHERGKRLWFDVSEVPSGENIVGAELRLYQIAQVLSPLVTFTVTAYQLISVDQGQKELQYVDAVNTTSDNEGWLILNVTGPLTSWVAFPSSNLGLYLSVHITHRPVVETASWSLQSSAHSLIYHKHSDWSRVARLVTQCAVALSIQRGGFRGRYNLEKSEVNSHLRGGRVENQFGKITLSTLYQDSNLDLPVIGNLVYCESSALDHAATEAGHEIRPEELGIVGEKGEKQKQPFMVAFFKVTGHDNVHVRRTRDTGRNRNKKADSESSYPRNPLYDSSMNWSSRSCQIQTLYVSFKDLEWQDWIIAPEGYHAFYCSGECNFPLNAHMNATNHAIVQTLVHLMNPQTVPKPCCAPTKLSSISVLYFVDDNNVVLQKYKNMVRSAQDPSTSYVMMAGSPSQAEQGAASNTPFLFKLSSTSVFNFTSEVLSVASSTISVQRPHSLGPRLPDPILNFLAWRDRFRCWWIGSRLPAACVDFLVIRKANWDRLRGLLVLPPEVAEGGNVHIAAKEFTRSVQRAMGASISMVKDTLNINPGTNDLVDSERR</sequence>
<keyword evidence="4" id="KW-0964">Secreted</keyword>